<dbReference type="AlphaFoldDB" id="A0A1P8W9F1"/>
<feature type="compositionally biased region" description="Polar residues" evidence="2">
    <location>
        <begin position="96"/>
        <end position="108"/>
    </location>
</feature>
<gene>
    <name evidence="4" type="primary">embR_1</name>
    <name evidence="4" type="ORF">Fuma_00266</name>
</gene>
<dbReference type="SUPFAM" id="SSF49879">
    <property type="entry name" value="SMAD/FHA domain"/>
    <property type="match status" value="1"/>
</dbReference>
<dbReference type="InterPro" id="IPR029016">
    <property type="entry name" value="GAF-like_dom_sf"/>
</dbReference>
<evidence type="ECO:0000256" key="2">
    <source>
        <dbReference type="SAM" id="MobiDB-lite"/>
    </source>
</evidence>
<dbReference type="PANTHER" id="PTHR43156">
    <property type="entry name" value="STAGE II SPORULATION PROTEIN E-RELATED"/>
    <property type="match status" value="1"/>
</dbReference>
<protein>
    <submittedName>
        <fullName evidence="4">Transcriptional regulatory protein EmbR</fullName>
    </submittedName>
</protein>
<dbReference type="PANTHER" id="PTHR43156:SF2">
    <property type="entry name" value="STAGE II SPORULATION PROTEIN E"/>
    <property type="match status" value="1"/>
</dbReference>
<dbReference type="InterPro" id="IPR001932">
    <property type="entry name" value="PPM-type_phosphatase-like_dom"/>
</dbReference>
<dbReference type="EMBL" id="CP017641">
    <property type="protein sequence ID" value="APZ90685.1"/>
    <property type="molecule type" value="Genomic_DNA"/>
</dbReference>
<dbReference type="Gene3D" id="3.30.450.40">
    <property type="match status" value="1"/>
</dbReference>
<dbReference type="PROSITE" id="PS50006">
    <property type="entry name" value="FHA_DOMAIN"/>
    <property type="match status" value="1"/>
</dbReference>
<dbReference type="CDD" id="cd00060">
    <property type="entry name" value="FHA"/>
    <property type="match status" value="1"/>
</dbReference>
<dbReference type="Pfam" id="PF07228">
    <property type="entry name" value="SpoIIE"/>
    <property type="match status" value="1"/>
</dbReference>
<dbReference type="Proteomes" id="UP000187735">
    <property type="component" value="Chromosome"/>
</dbReference>
<dbReference type="SMART" id="SM00240">
    <property type="entry name" value="FHA"/>
    <property type="match status" value="1"/>
</dbReference>
<dbReference type="InterPro" id="IPR008984">
    <property type="entry name" value="SMAD_FHA_dom_sf"/>
</dbReference>
<reference evidence="4 5" key="1">
    <citation type="journal article" date="2016" name="Front. Microbiol.">
        <title>Fuerstia marisgermanicae gen. nov., sp. nov., an Unusual Member of the Phylum Planctomycetes from the German Wadden Sea.</title>
        <authorList>
            <person name="Kohn T."/>
            <person name="Heuer A."/>
            <person name="Jogler M."/>
            <person name="Vollmers J."/>
            <person name="Boedeker C."/>
            <person name="Bunk B."/>
            <person name="Rast P."/>
            <person name="Borchert D."/>
            <person name="Glockner I."/>
            <person name="Freese H.M."/>
            <person name="Klenk H.P."/>
            <person name="Overmann J."/>
            <person name="Kaster A.K."/>
            <person name="Rohde M."/>
            <person name="Wiegand S."/>
            <person name="Jogler C."/>
        </authorList>
    </citation>
    <scope>NUCLEOTIDE SEQUENCE [LARGE SCALE GENOMIC DNA]</scope>
    <source>
        <strain evidence="4 5">NH11</strain>
    </source>
</reference>
<dbReference type="SMART" id="SM00065">
    <property type="entry name" value="GAF"/>
    <property type="match status" value="1"/>
</dbReference>
<dbReference type="GO" id="GO:0016791">
    <property type="term" value="F:phosphatase activity"/>
    <property type="evidence" value="ECO:0007669"/>
    <property type="project" value="TreeGrafter"/>
</dbReference>
<organism evidence="4 5">
    <name type="scientific">Fuerstiella marisgermanici</name>
    <dbReference type="NCBI Taxonomy" id="1891926"/>
    <lineage>
        <taxon>Bacteria</taxon>
        <taxon>Pseudomonadati</taxon>
        <taxon>Planctomycetota</taxon>
        <taxon>Planctomycetia</taxon>
        <taxon>Planctomycetales</taxon>
        <taxon>Planctomycetaceae</taxon>
        <taxon>Fuerstiella</taxon>
    </lineage>
</organism>
<dbReference type="Pfam" id="PF00498">
    <property type="entry name" value="FHA"/>
    <property type="match status" value="1"/>
</dbReference>
<dbReference type="SUPFAM" id="SSF81606">
    <property type="entry name" value="PP2C-like"/>
    <property type="match status" value="1"/>
</dbReference>
<proteinExistence type="predicted"/>
<dbReference type="InterPro" id="IPR052016">
    <property type="entry name" value="Bact_Sigma-Reg"/>
</dbReference>
<dbReference type="InterPro" id="IPR000253">
    <property type="entry name" value="FHA_dom"/>
</dbReference>
<accession>A0A1P8W9F1</accession>
<feature type="region of interest" description="Disordered" evidence="2">
    <location>
        <begin position="96"/>
        <end position="132"/>
    </location>
</feature>
<dbReference type="Gene3D" id="3.60.40.10">
    <property type="entry name" value="PPM-type phosphatase domain"/>
    <property type="match status" value="1"/>
</dbReference>
<keyword evidence="5" id="KW-1185">Reference proteome</keyword>
<keyword evidence="1" id="KW-0378">Hydrolase</keyword>
<dbReference type="SUPFAM" id="SSF55781">
    <property type="entry name" value="GAF domain-like"/>
    <property type="match status" value="1"/>
</dbReference>
<dbReference type="STRING" id="1891926.Fuma_00266"/>
<feature type="domain" description="FHA" evidence="3">
    <location>
        <begin position="23"/>
        <end position="72"/>
    </location>
</feature>
<dbReference type="SMART" id="SM00331">
    <property type="entry name" value="PP2C_SIG"/>
    <property type="match status" value="1"/>
</dbReference>
<evidence type="ECO:0000259" key="3">
    <source>
        <dbReference type="PROSITE" id="PS50006"/>
    </source>
</evidence>
<dbReference type="InterPro" id="IPR003018">
    <property type="entry name" value="GAF"/>
</dbReference>
<evidence type="ECO:0000313" key="5">
    <source>
        <dbReference type="Proteomes" id="UP000187735"/>
    </source>
</evidence>
<evidence type="ECO:0000256" key="1">
    <source>
        <dbReference type="ARBA" id="ARBA00022801"/>
    </source>
</evidence>
<evidence type="ECO:0000313" key="4">
    <source>
        <dbReference type="EMBL" id="APZ90685.1"/>
    </source>
</evidence>
<sequence length="603" mass="65300">MALLQQIFGTPPLPAFPVTNNTTVIGRHEDCDVVVESPAVSRRHAQIDCEDGNYFIEDLGSRNGTMVNGTVIVGRKRLFDGDQVEVSTLPFTFQQHEVPTEESGSWGSQPRVVSVPDSESDDHQDSVRRKAVTTGDRISNEELGTDPIRDTKLVSRVQIADGGSAWPVTNKATQKLNNLLLLLHSLRRTADPEDVISHAMAVLFNVFPAAERIAAVQNDVNNTGIKVVAAAARKSDQPVEVCLPVVRSAIRNAEALLYVEHWKSDEASSTELRDGSVRTILAAPLIGEEGTSFGAIQLDTSNHRRSLNSDDLEQLVVLNHVIAFAYEHAASSQKKLQQLLLERGTADAIRLCNQLSPSAPPEVHGYRIAHAVITAPDVAADLIDYVRLPDGRIACLVLDVPGRGPEAAGLMALLLRLLTGAINETGSAARAIQSAQKSLLERVSGVPKGVSVGVMIMDPERSSVSISIAGDCPLLMIHKGELKEIHSDEISGPPLGIARDAYSEAELQLYDNDVILIMTDGVWKLKSPDGYLLSRARKLELVAEAAAGHRSVFESKLRRLLNDFRGDSPLSDDVAFAMIHRTPSAGTVDSFGTWRMESETQGA</sequence>
<name>A0A1P8W9F1_9PLAN</name>
<dbReference type="InterPro" id="IPR036457">
    <property type="entry name" value="PPM-type-like_dom_sf"/>
</dbReference>
<dbReference type="KEGG" id="fmr:Fuma_00266"/>
<dbReference type="Gene3D" id="2.60.200.20">
    <property type="match status" value="1"/>
</dbReference>